<evidence type="ECO:0000259" key="4">
    <source>
        <dbReference type="PROSITE" id="PS01124"/>
    </source>
</evidence>
<dbReference type="SMART" id="SM00342">
    <property type="entry name" value="HTH_ARAC"/>
    <property type="match status" value="1"/>
</dbReference>
<dbReference type="InterPro" id="IPR037923">
    <property type="entry name" value="HTH-like"/>
</dbReference>
<evidence type="ECO:0000313" key="6">
    <source>
        <dbReference type="Proteomes" id="UP001437460"/>
    </source>
</evidence>
<dbReference type="PRINTS" id="PR00032">
    <property type="entry name" value="HTHARAC"/>
</dbReference>
<dbReference type="Pfam" id="PF02311">
    <property type="entry name" value="AraC_binding"/>
    <property type="match status" value="1"/>
</dbReference>
<sequence>MYMNTGYLNQSHQDFKDKRQPLVVGSCGCYRLSTYPKLPTYRPRGRLDYQIIYIASGKGYFHFDSPENETIVPAGNIVLFRPKELQKYEYYGKDKTEVYWIHFTGSNIKNLLRRYGFADKKRIFPVGTSPEYERLFKRIILELQKCQEEYEEMLVHLLQLLLIEFERELTREHVLKDEYMDREMEVAISYFSSSYNLEINVKEYAYSKGMSTSWFIRNFKKYTGETPIQFITSARIMNAQILLETTAYSVNEISQIVGYSNPSYFSRAFRSKKGYSPQQYRNRMREME</sequence>
<dbReference type="InterPro" id="IPR003313">
    <property type="entry name" value="AraC-bd"/>
</dbReference>
<dbReference type="Gene3D" id="1.10.10.60">
    <property type="entry name" value="Homeodomain-like"/>
    <property type="match status" value="2"/>
</dbReference>
<dbReference type="PROSITE" id="PS00041">
    <property type="entry name" value="HTH_ARAC_FAMILY_1"/>
    <property type="match status" value="1"/>
</dbReference>
<dbReference type="SUPFAM" id="SSF46689">
    <property type="entry name" value="Homeodomain-like"/>
    <property type="match status" value="2"/>
</dbReference>
<dbReference type="Pfam" id="PF12833">
    <property type="entry name" value="HTH_18"/>
    <property type="match status" value="1"/>
</dbReference>
<dbReference type="Gene3D" id="2.60.120.280">
    <property type="entry name" value="Regulatory protein AraC"/>
    <property type="match status" value="1"/>
</dbReference>
<dbReference type="PANTHER" id="PTHR43280">
    <property type="entry name" value="ARAC-FAMILY TRANSCRIPTIONAL REGULATOR"/>
    <property type="match status" value="1"/>
</dbReference>
<accession>A0ABV1HMW9</accession>
<evidence type="ECO:0000256" key="2">
    <source>
        <dbReference type="ARBA" id="ARBA00023125"/>
    </source>
</evidence>
<keyword evidence="6" id="KW-1185">Reference proteome</keyword>
<name>A0ABV1HMW9_9FIRM</name>
<keyword evidence="3" id="KW-0804">Transcription</keyword>
<dbReference type="Proteomes" id="UP001437460">
    <property type="component" value="Unassembled WGS sequence"/>
</dbReference>
<evidence type="ECO:0000256" key="1">
    <source>
        <dbReference type="ARBA" id="ARBA00023015"/>
    </source>
</evidence>
<feature type="domain" description="HTH araC/xylS-type" evidence="4">
    <location>
        <begin position="185"/>
        <end position="283"/>
    </location>
</feature>
<evidence type="ECO:0000313" key="5">
    <source>
        <dbReference type="EMBL" id="MEQ2563431.1"/>
    </source>
</evidence>
<dbReference type="PANTHER" id="PTHR43280:SF2">
    <property type="entry name" value="HTH-TYPE TRANSCRIPTIONAL REGULATOR EXSA"/>
    <property type="match status" value="1"/>
</dbReference>
<proteinExistence type="predicted"/>
<dbReference type="SUPFAM" id="SSF51215">
    <property type="entry name" value="Regulatory protein AraC"/>
    <property type="match status" value="1"/>
</dbReference>
<organism evidence="5 6">
    <name type="scientific">Ventrimonas faecis</name>
    <dbReference type="NCBI Taxonomy" id="3133170"/>
    <lineage>
        <taxon>Bacteria</taxon>
        <taxon>Bacillati</taxon>
        <taxon>Bacillota</taxon>
        <taxon>Clostridia</taxon>
        <taxon>Lachnospirales</taxon>
        <taxon>Lachnospiraceae</taxon>
        <taxon>Ventrimonas</taxon>
    </lineage>
</organism>
<dbReference type="InterPro" id="IPR018062">
    <property type="entry name" value="HTH_AraC-typ_CS"/>
</dbReference>
<dbReference type="InterPro" id="IPR020449">
    <property type="entry name" value="Tscrpt_reg_AraC-type_HTH"/>
</dbReference>
<comment type="caution">
    <text evidence="5">The sequence shown here is derived from an EMBL/GenBank/DDBJ whole genome shotgun (WGS) entry which is preliminary data.</text>
</comment>
<gene>
    <name evidence="5" type="ORF">WMO41_09725</name>
</gene>
<dbReference type="InterPro" id="IPR009057">
    <property type="entry name" value="Homeodomain-like_sf"/>
</dbReference>
<protein>
    <submittedName>
        <fullName evidence="5">AraC family transcriptional regulator</fullName>
    </submittedName>
</protein>
<reference evidence="5 6" key="1">
    <citation type="submission" date="2024-03" db="EMBL/GenBank/DDBJ databases">
        <title>Human intestinal bacterial collection.</title>
        <authorList>
            <person name="Pauvert C."/>
            <person name="Hitch T.C.A."/>
            <person name="Clavel T."/>
        </authorList>
    </citation>
    <scope>NUCLEOTIDE SEQUENCE [LARGE SCALE GENOMIC DNA]</scope>
    <source>
        <strain evidence="5 6">CLA-AP-H27</strain>
    </source>
</reference>
<evidence type="ECO:0000256" key="3">
    <source>
        <dbReference type="ARBA" id="ARBA00023163"/>
    </source>
</evidence>
<dbReference type="EMBL" id="JBBMFJ010000019">
    <property type="protein sequence ID" value="MEQ2563431.1"/>
    <property type="molecule type" value="Genomic_DNA"/>
</dbReference>
<keyword evidence="2" id="KW-0238">DNA-binding</keyword>
<keyword evidence="1" id="KW-0805">Transcription regulation</keyword>
<dbReference type="PROSITE" id="PS01124">
    <property type="entry name" value="HTH_ARAC_FAMILY_2"/>
    <property type="match status" value="1"/>
</dbReference>
<dbReference type="RefSeq" id="WP_349229572.1">
    <property type="nucleotide sequence ID" value="NZ_JBBMFJ010000019.1"/>
</dbReference>
<dbReference type="InterPro" id="IPR018060">
    <property type="entry name" value="HTH_AraC"/>
</dbReference>